<protein>
    <submittedName>
        <fullName evidence="2">Dockerin type I domain-containing protein</fullName>
    </submittedName>
</protein>
<dbReference type="InterPro" id="IPR018247">
    <property type="entry name" value="EF_Hand_1_Ca_BS"/>
</dbReference>
<dbReference type="AlphaFoldDB" id="A0A9X1MLL8"/>
<evidence type="ECO:0000313" key="3">
    <source>
        <dbReference type="Proteomes" id="UP001139103"/>
    </source>
</evidence>
<dbReference type="Gene3D" id="1.10.1330.10">
    <property type="entry name" value="Dockerin domain"/>
    <property type="match status" value="1"/>
</dbReference>
<dbReference type="InterPro" id="IPR036439">
    <property type="entry name" value="Dockerin_dom_sf"/>
</dbReference>
<evidence type="ECO:0000256" key="1">
    <source>
        <dbReference type="SAM" id="MobiDB-lite"/>
    </source>
</evidence>
<dbReference type="PROSITE" id="PS00018">
    <property type="entry name" value="EF_HAND_1"/>
    <property type="match status" value="2"/>
</dbReference>
<dbReference type="Pfam" id="PF00404">
    <property type="entry name" value="Dockerin_1"/>
    <property type="match status" value="1"/>
</dbReference>
<sequence>MAFIGGAGTDEIVGPNAATDWQISQKNQGQVRGLNFEQVENLTGGTKVDTFEFLTNGSLSGKIEGLAGADILDFTALGAQDVRLSDIGSVDGFDGTTVGGTIGMGFANINAIAGSTSATTDKLTGIDATALWTIDSQTPSFTYQAKSRTLVFSNFEELTGGSKVDKFDVKATSFAMILNGEGDDDFFNFHSGDLDNYQGKVTIHGGADDNGQPDQRDRIYLDDQGGDNGEERFDYRLEPHSVTWLQTNFAPDRTFAGVYFDETMEFVRLDGTDGVNRFSVRPSEFTVFYVDGNEPGVEDCPPGGGDFLELDLAPLPPVDLNPVTGPKITFTEIVNGRQTKGVWTFDAPHKEVQFESIERFNLLDKLTVSDDAGFNSLPLIDVISPTTLTKYSDVVTNFSSEPLEAFSIFDYPVFQPGAMPASLERLDVNNDGMVSPKDLQILLDHLDEQPGQYDPRLDANRDGSVNVIDISSFLSAIIIEANKNHVVGGVRTTTADLNCDGLDEIIAVSGANLAPRIQVFNGVNGEPMSISQTIGDPSNTYGVYVSAGDFDGDGMVEIATSMERGSQAVTIWKWVDDHFEKVRSFDSGFDPNASGGVRVSTGDLNGDLTDEIIVSTGTGRNPGVSIFSGAGALLGVVQVDAAYGRGGITTTTGDLDGDGYDEILILAGRRGGSLLSYVPGSANIPANSTAILLGALYTGDDALSPLSGVTKDADGDGDDELFIGQLSDGRSSIVRKLEWNDAIDQFFDDGFFETDDEWTGDFLG</sequence>
<keyword evidence="3" id="KW-1185">Reference proteome</keyword>
<dbReference type="SUPFAM" id="SSF69318">
    <property type="entry name" value="Integrin alpha N-terminal domain"/>
    <property type="match status" value="1"/>
</dbReference>
<dbReference type="InterPro" id="IPR028994">
    <property type="entry name" value="Integrin_alpha_N"/>
</dbReference>
<proteinExistence type="predicted"/>
<dbReference type="Proteomes" id="UP001139103">
    <property type="component" value="Unassembled WGS sequence"/>
</dbReference>
<dbReference type="Gene3D" id="2.130.10.130">
    <property type="entry name" value="Integrin alpha, N-terminal"/>
    <property type="match status" value="1"/>
</dbReference>
<organism evidence="2 3">
    <name type="scientific">Blastopirellula sediminis</name>
    <dbReference type="NCBI Taxonomy" id="2894196"/>
    <lineage>
        <taxon>Bacteria</taxon>
        <taxon>Pseudomonadati</taxon>
        <taxon>Planctomycetota</taxon>
        <taxon>Planctomycetia</taxon>
        <taxon>Pirellulales</taxon>
        <taxon>Pirellulaceae</taxon>
        <taxon>Blastopirellula</taxon>
    </lineage>
</organism>
<feature type="region of interest" description="Disordered" evidence="1">
    <location>
        <begin position="204"/>
        <end position="225"/>
    </location>
</feature>
<dbReference type="RefSeq" id="WP_230218477.1">
    <property type="nucleotide sequence ID" value="NZ_JAJKFT010000004.1"/>
</dbReference>
<dbReference type="SUPFAM" id="SSF63446">
    <property type="entry name" value="Type I dockerin domain"/>
    <property type="match status" value="1"/>
</dbReference>
<dbReference type="GO" id="GO:0004553">
    <property type="term" value="F:hydrolase activity, hydrolyzing O-glycosyl compounds"/>
    <property type="evidence" value="ECO:0007669"/>
    <property type="project" value="InterPro"/>
</dbReference>
<gene>
    <name evidence="2" type="ORF">LOC68_10590</name>
</gene>
<reference evidence="2" key="1">
    <citation type="submission" date="2021-11" db="EMBL/GenBank/DDBJ databases">
        <title>Genome sequence.</title>
        <authorList>
            <person name="Sun Q."/>
        </authorList>
    </citation>
    <scope>NUCLEOTIDE SEQUENCE</scope>
    <source>
        <strain evidence="2">JC732</strain>
    </source>
</reference>
<accession>A0A9X1MLL8</accession>
<dbReference type="InterPro" id="IPR002105">
    <property type="entry name" value="Dockerin_1_rpt"/>
</dbReference>
<dbReference type="EMBL" id="JAJKFT010000004">
    <property type="protein sequence ID" value="MCC9628846.1"/>
    <property type="molecule type" value="Genomic_DNA"/>
</dbReference>
<name>A0A9X1MLL8_9BACT</name>
<comment type="caution">
    <text evidence="2">The sequence shown here is derived from an EMBL/GenBank/DDBJ whole genome shotgun (WGS) entry which is preliminary data.</text>
</comment>
<evidence type="ECO:0000313" key="2">
    <source>
        <dbReference type="EMBL" id="MCC9628846.1"/>
    </source>
</evidence>
<dbReference type="GO" id="GO:0000272">
    <property type="term" value="P:polysaccharide catabolic process"/>
    <property type="evidence" value="ECO:0007669"/>
    <property type="project" value="InterPro"/>
</dbReference>